<proteinExistence type="inferred from homology"/>
<evidence type="ECO:0000256" key="3">
    <source>
        <dbReference type="ARBA" id="ARBA00022630"/>
    </source>
</evidence>
<evidence type="ECO:0000313" key="9">
    <source>
        <dbReference type="EMBL" id="KAL2846684.1"/>
    </source>
</evidence>
<dbReference type="Proteomes" id="UP001610446">
    <property type="component" value="Unassembled WGS sequence"/>
</dbReference>
<accession>A0ABR4K2Y0</accession>
<keyword evidence="6" id="KW-0560">Oxidoreductase</keyword>
<protein>
    <submittedName>
        <fullName evidence="9">Uncharacterized protein</fullName>
    </submittedName>
</protein>
<keyword evidence="4" id="KW-0274">FAD</keyword>
<evidence type="ECO:0000256" key="4">
    <source>
        <dbReference type="ARBA" id="ARBA00022827"/>
    </source>
</evidence>
<reference evidence="9 10" key="1">
    <citation type="submission" date="2024-07" db="EMBL/GenBank/DDBJ databases">
        <title>Section-level genome sequencing and comparative genomics of Aspergillus sections Usti and Cavernicolus.</title>
        <authorList>
            <consortium name="Lawrence Berkeley National Laboratory"/>
            <person name="Nybo J.L."/>
            <person name="Vesth T.C."/>
            <person name="Theobald S."/>
            <person name="Frisvad J.C."/>
            <person name="Larsen T.O."/>
            <person name="Kjaerboelling I."/>
            <person name="Rothschild-Mancinelli K."/>
            <person name="Lyhne E.K."/>
            <person name="Kogle M.E."/>
            <person name="Barry K."/>
            <person name="Clum A."/>
            <person name="Na H."/>
            <person name="Ledsgaard L."/>
            <person name="Lin J."/>
            <person name="Lipzen A."/>
            <person name="Kuo A."/>
            <person name="Riley R."/>
            <person name="Mondo S."/>
            <person name="Labutti K."/>
            <person name="Haridas S."/>
            <person name="Pangalinan J."/>
            <person name="Salamov A.A."/>
            <person name="Simmons B.A."/>
            <person name="Magnuson J.K."/>
            <person name="Chen J."/>
            <person name="Drula E."/>
            <person name="Henrissat B."/>
            <person name="Wiebenga A."/>
            <person name="Lubbers R.J."/>
            <person name="Gomes A.C."/>
            <person name="Makela M.R."/>
            <person name="Stajich J."/>
            <person name="Grigoriev I.V."/>
            <person name="Mortensen U.H."/>
            <person name="De Vries R.P."/>
            <person name="Baker S.E."/>
            <person name="Andersen M.R."/>
        </authorList>
    </citation>
    <scope>NUCLEOTIDE SEQUENCE [LARGE SCALE GENOMIC DNA]</scope>
    <source>
        <strain evidence="9 10">CBS 123904</strain>
    </source>
</reference>
<dbReference type="EMBL" id="JBFXLU010000061">
    <property type="protein sequence ID" value="KAL2846684.1"/>
    <property type="molecule type" value="Genomic_DNA"/>
</dbReference>
<evidence type="ECO:0000256" key="2">
    <source>
        <dbReference type="ARBA" id="ARBA00010139"/>
    </source>
</evidence>
<feature type="region of interest" description="Disordered" evidence="8">
    <location>
        <begin position="135"/>
        <end position="165"/>
    </location>
</feature>
<keyword evidence="5" id="KW-0521">NADP</keyword>
<evidence type="ECO:0000256" key="8">
    <source>
        <dbReference type="SAM" id="MobiDB-lite"/>
    </source>
</evidence>
<dbReference type="Gene3D" id="3.50.50.60">
    <property type="entry name" value="FAD/NAD(P)-binding domain"/>
    <property type="match status" value="1"/>
</dbReference>
<evidence type="ECO:0000256" key="5">
    <source>
        <dbReference type="ARBA" id="ARBA00022857"/>
    </source>
</evidence>
<dbReference type="InterPro" id="IPR036188">
    <property type="entry name" value="FAD/NAD-bd_sf"/>
</dbReference>
<dbReference type="PANTHER" id="PTHR43098">
    <property type="entry name" value="L-ORNITHINE N(5)-MONOOXYGENASE-RELATED"/>
    <property type="match status" value="1"/>
</dbReference>
<dbReference type="InterPro" id="IPR050775">
    <property type="entry name" value="FAD-binding_Monooxygenases"/>
</dbReference>
<keyword evidence="3" id="KW-0285">Flavoprotein</keyword>
<name>A0ABR4K2Y0_9EURO</name>
<organism evidence="9 10">
    <name type="scientific">Aspergillus pseudoustus</name>
    <dbReference type="NCBI Taxonomy" id="1810923"/>
    <lineage>
        <taxon>Eukaryota</taxon>
        <taxon>Fungi</taxon>
        <taxon>Dikarya</taxon>
        <taxon>Ascomycota</taxon>
        <taxon>Pezizomycotina</taxon>
        <taxon>Eurotiomycetes</taxon>
        <taxon>Eurotiomycetidae</taxon>
        <taxon>Eurotiales</taxon>
        <taxon>Aspergillaceae</taxon>
        <taxon>Aspergillus</taxon>
        <taxon>Aspergillus subgen. Nidulantes</taxon>
    </lineage>
</organism>
<sequence length="299" mass="32545">MRGCDGLPLNKHWKDGPRTLHGLCMRSLQSAVAPNFTHMLDEQARHIVFVVSGALRLGATTVEALEKGEAQWEQTILGLGKLRQDFLCECTPSYYNDEGKISDRTLKTGQHGLGSPASIQLLAEYKEEGSLAGLELDGQPAEPLPADELPSTATSTTDSIVPAVSPSTTTAVPVTKSDAWLLAKRITPRKSSGAPHGPEGVQLVMYGFIYRLPPTILLVLDVREYMIRNQFGSQLRQHSSTRPGEMQLTWMPCGAHSLPISRVSCKPPDFAAAYAETCLFGRWAAINAKFTIFPAQSNA</sequence>
<comment type="caution">
    <text evidence="9">The sequence shown here is derived from an EMBL/GenBank/DDBJ whole genome shotgun (WGS) entry which is preliminary data.</text>
</comment>
<comment type="similarity">
    <text evidence="2">Belongs to the FAD-binding monooxygenase family.</text>
</comment>
<comment type="cofactor">
    <cofactor evidence="1">
        <name>FAD</name>
        <dbReference type="ChEBI" id="CHEBI:57692"/>
    </cofactor>
</comment>
<keyword evidence="10" id="KW-1185">Reference proteome</keyword>
<evidence type="ECO:0000256" key="6">
    <source>
        <dbReference type="ARBA" id="ARBA00023002"/>
    </source>
</evidence>
<dbReference type="PANTHER" id="PTHR43098:SF4">
    <property type="entry name" value="BLR3857 PROTEIN"/>
    <property type="match status" value="1"/>
</dbReference>
<evidence type="ECO:0000256" key="1">
    <source>
        <dbReference type="ARBA" id="ARBA00001974"/>
    </source>
</evidence>
<evidence type="ECO:0000313" key="10">
    <source>
        <dbReference type="Proteomes" id="UP001610446"/>
    </source>
</evidence>
<keyword evidence="7" id="KW-0503">Monooxygenase</keyword>
<gene>
    <name evidence="9" type="ORF">BJY01DRAFT_247115</name>
</gene>
<evidence type="ECO:0000256" key="7">
    <source>
        <dbReference type="ARBA" id="ARBA00023033"/>
    </source>
</evidence>